<name>A0A397V8V2_9GLOM</name>
<feature type="region of interest" description="Disordered" evidence="1">
    <location>
        <begin position="1"/>
        <end position="50"/>
    </location>
</feature>
<accession>A0A397V8V2</accession>
<dbReference type="AlphaFoldDB" id="A0A397V8V2"/>
<feature type="compositionally biased region" description="Polar residues" evidence="1">
    <location>
        <begin position="1"/>
        <end position="15"/>
    </location>
</feature>
<keyword evidence="3" id="KW-1185">Reference proteome</keyword>
<proteinExistence type="predicted"/>
<protein>
    <submittedName>
        <fullName evidence="2">Uncharacterized protein</fullName>
    </submittedName>
</protein>
<gene>
    <name evidence="2" type="ORF">C2G38_2036468</name>
</gene>
<reference evidence="2 3" key="1">
    <citation type="submission" date="2018-06" db="EMBL/GenBank/DDBJ databases">
        <title>Comparative genomics reveals the genomic features of Rhizophagus irregularis, R. cerebriforme, R. diaphanum and Gigaspora rosea, and their symbiotic lifestyle signature.</title>
        <authorList>
            <person name="Morin E."/>
            <person name="San Clemente H."/>
            <person name="Chen E.C.H."/>
            <person name="De La Providencia I."/>
            <person name="Hainaut M."/>
            <person name="Kuo A."/>
            <person name="Kohler A."/>
            <person name="Murat C."/>
            <person name="Tang N."/>
            <person name="Roy S."/>
            <person name="Loubradou J."/>
            <person name="Henrissat B."/>
            <person name="Grigoriev I.V."/>
            <person name="Corradi N."/>
            <person name="Roux C."/>
            <person name="Martin F.M."/>
        </authorList>
    </citation>
    <scope>NUCLEOTIDE SEQUENCE [LARGE SCALE GENOMIC DNA]</scope>
    <source>
        <strain evidence="2 3">DAOM 194757</strain>
    </source>
</reference>
<evidence type="ECO:0000313" key="3">
    <source>
        <dbReference type="Proteomes" id="UP000266673"/>
    </source>
</evidence>
<evidence type="ECO:0000313" key="2">
    <source>
        <dbReference type="EMBL" id="RIB18964.1"/>
    </source>
</evidence>
<sequence length="183" mass="20587">MKQINSGSVASTQQKDAAPEDHTAPPQQPQQSTDVNPSAEKGKDMAQLTGNYPPTPVLNELIMRALEVTLQDQDITTTTAPAQLTMLSTNLHLIKVISQKYLFFDYTKFKNICEVQGFSNPYAARTESIQFWCVTNWAEGQKLIETLPYKLNISAKLWKTIAFGSYMNLQDFTYKSLLSSIRD</sequence>
<comment type="caution">
    <text evidence="2">The sequence shown here is derived from an EMBL/GenBank/DDBJ whole genome shotgun (WGS) entry which is preliminary data.</text>
</comment>
<dbReference type="OrthoDB" id="2453967at2759"/>
<evidence type="ECO:0000256" key="1">
    <source>
        <dbReference type="SAM" id="MobiDB-lite"/>
    </source>
</evidence>
<dbReference type="Proteomes" id="UP000266673">
    <property type="component" value="Unassembled WGS sequence"/>
</dbReference>
<dbReference type="EMBL" id="QKWP01000504">
    <property type="protein sequence ID" value="RIB18964.1"/>
    <property type="molecule type" value="Genomic_DNA"/>
</dbReference>
<organism evidence="2 3">
    <name type="scientific">Gigaspora rosea</name>
    <dbReference type="NCBI Taxonomy" id="44941"/>
    <lineage>
        <taxon>Eukaryota</taxon>
        <taxon>Fungi</taxon>
        <taxon>Fungi incertae sedis</taxon>
        <taxon>Mucoromycota</taxon>
        <taxon>Glomeromycotina</taxon>
        <taxon>Glomeromycetes</taxon>
        <taxon>Diversisporales</taxon>
        <taxon>Gigasporaceae</taxon>
        <taxon>Gigaspora</taxon>
    </lineage>
</organism>